<evidence type="ECO:0000313" key="1">
    <source>
        <dbReference type="EMBL" id="MPC07602.1"/>
    </source>
</evidence>
<dbReference type="Proteomes" id="UP000324222">
    <property type="component" value="Unassembled WGS sequence"/>
</dbReference>
<dbReference type="AlphaFoldDB" id="A0A5B7CDD1"/>
<reference evidence="1 2" key="1">
    <citation type="submission" date="2019-05" db="EMBL/GenBank/DDBJ databases">
        <title>Another draft genome of Portunus trituberculatus and its Hox gene families provides insights of decapod evolution.</title>
        <authorList>
            <person name="Jeong J.-H."/>
            <person name="Song I."/>
            <person name="Kim S."/>
            <person name="Choi T."/>
            <person name="Kim D."/>
            <person name="Ryu S."/>
            <person name="Kim W."/>
        </authorList>
    </citation>
    <scope>NUCLEOTIDE SEQUENCE [LARGE SCALE GENOMIC DNA]</scope>
    <source>
        <tissue evidence="1">Muscle</tissue>
    </source>
</reference>
<evidence type="ECO:0000313" key="2">
    <source>
        <dbReference type="Proteomes" id="UP000324222"/>
    </source>
</evidence>
<name>A0A5B7CDD1_PORTR</name>
<proteinExistence type="predicted"/>
<dbReference type="EMBL" id="VSRR010000004">
    <property type="protein sequence ID" value="MPC07602.1"/>
    <property type="molecule type" value="Genomic_DNA"/>
</dbReference>
<organism evidence="1 2">
    <name type="scientific">Portunus trituberculatus</name>
    <name type="common">Swimming crab</name>
    <name type="synonym">Neptunus trituberculatus</name>
    <dbReference type="NCBI Taxonomy" id="210409"/>
    <lineage>
        <taxon>Eukaryota</taxon>
        <taxon>Metazoa</taxon>
        <taxon>Ecdysozoa</taxon>
        <taxon>Arthropoda</taxon>
        <taxon>Crustacea</taxon>
        <taxon>Multicrustacea</taxon>
        <taxon>Malacostraca</taxon>
        <taxon>Eumalacostraca</taxon>
        <taxon>Eucarida</taxon>
        <taxon>Decapoda</taxon>
        <taxon>Pleocyemata</taxon>
        <taxon>Brachyura</taxon>
        <taxon>Eubrachyura</taxon>
        <taxon>Portunoidea</taxon>
        <taxon>Portunidae</taxon>
        <taxon>Portuninae</taxon>
        <taxon>Portunus</taxon>
    </lineage>
</organism>
<keyword evidence="2" id="KW-1185">Reference proteome</keyword>
<protein>
    <submittedName>
        <fullName evidence="1">Uncharacterized protein</fullName>
    </submittedName>
</protein>
<accession>A0A5B7CDD1</accession>
<sequence length="27" mass="3036">MVKMRPGTEGVKQSLHYFNVLTSIDPS</sequence>
<comment type="caution">
    <text evidence="1">The sequence shown here is derived from an EMBL/GenBank/DDBJ whole genome shotgun (WGS) entry which is preliminary data.</text>
</comment>
<gene>
    <name evidence="1" type="ORF">E2C01_000166</name>
</gene>